<name>A0ACB9H689_CICIN</name>
<reference evidence="2" key="1">
    <citation type="journal article" date="2022" name="Mol. Ecol. Resour.">
        <title>The genomes of chicory, endive, great burdock and yacon provide insights into Asteraceae palaeo-polyploidization history and plant inulin production.</title>
        <authorList>
            <person name="Fan W."/>
            <person name="Wang S."/>
            <person name="Wang H."/>
            <person name="Wang A."/>
            <person name="Jiang F."/>
            <person name="Liu H."/>
            <person name="Zhao H."/>
            <person name="Xu D."/>
            <person name="Zhang Y."/>
        </authorList>
    </citation>
    <scope>NUCLEOTIDE SEQUENCE [LARGE SCALE GENOMIC DNA]</scope>
    <source>
        <strain evidence="2">cv. Punajuju</strain>
    </source>
</reference>
<dbReference type="Proteomes" id="UP001055811">
    <property type="component" value="Linkage Group LG01"/>
</dbReference>
<accession>A0ACB9H689</accession>
<reference evidence="1 2" key="2">
    <citation type="journal article" date="2022" name="Mol. Ecol. Resour.">
        <title>The genomes of chicory, endive, great burdock and yacon provide insights into Asteraceae paleo-polyploidization history and plant inulin production.</title>
        <authorList>
            <person name="Fan W."/>
            <person name="Wang S."/>
            <person name="Wang H."/>
            <person name="Wang A."/>
            <person name="Jiang F."/>
            <person name="Liu H."/>
            <person name="Zhao H."/>
            <person name="Xu D."/>
            <person name="Zhang Y."/>
        </authorList>
    </citation>
    <scope>NUCLEOTIDE SEQUENCE [LARGE SCALE GENOMIC DNA]</scope>
    <source>
        <strain evidence="2">cv. Punajuju</strain>
        <tissue evidence="1">Leaves</tissue>
    </source>
</reference>
<organism evidence="1 2">
    <name type="scientific">Cichorium intybus</name>
    <name type="common">Chicory</name>
    <dbReference type="NCBI Taxonomy" id="13427"/>
    <lineage>
        <taxon>Eukaryota</taxon>
        <taxon>Viridiplantae</taxon>
        <taxon>Streptophyta</taxon>
        <taxon>Embryophyta</taxon>
        <taxon>Tracheophyta</taxon>
        <taxon>Spermatophyta</taxon>
        <taxon>Magnoliopsida</taxon>
        <taxon>eudicotyledons</taxon>
        <taxon>Gunneridae</taxon>
        <taxon>Pentapetalae</taxon>
        <taxon>asterids</taxon>
        <taxon>campanulids</taxon>
        <taxon>Asterales</taxon>
        <taxon>Asteraceae</taxon>
        <taxon>Cichorioideae</taxon>
        <taxon>Cichorieae</taxon>
        <taxon>Cichoriinae</taxon>
        <taxon>Cichorium</taxon>
    </lineage>
</organism>
<protein>
    <submittedName>
        <fullName evidence="1">Uncharacterized protein</fullName>
    </submittedName>
</protein>
<evidence type="ECO:0000313" key="2">
    <source>
        <dbReference type="Proteomes" id="UP001055811"/>
    </source>
</evidence>
<sequence>MSYSRRSRPEDEEVGHQHQEGRRGRSRTYSSERDRSRSRSRSYSPYYRRRGRLELFSSARILIVKDVKVVEIQVLHSDDETISYG</sequence>
<evidence type="ECO:0000313" key="1">
    <source>
        <dbReference type="EMBL" id="KAI3790870.1"/>
    </source>
</evidence>
<proteinExistence type="predicted"/>
<keyword evidence="2" id="KW-1185">Reference proteome</keyword>
<dbReference type="EMBL" id="CM042009">
    <property type="protein sequence ID" value="KAI3790870.1"/>
    <property type="molecule type" value="Genomic_DNA"/>
</dbReference>
<gene>
    <name evidence="1" type="ORF">L2E82_04260</name>
</gene>
<comment type="caution">
    <text evidence="1">The sequence shown here is derived from an EMBL/GenBank/DDBJ whole genome shotgun (WGS) entry which is preliminary data.</text>
</comment>